<feature type="transmembrane region" description="Helical" evidence="10">
    <location>
        <begin position="303"/>
        <end position="322"/>
    </location>
</feature>
<reference evidence="13" key="1">
    <citation type="submission" date="2016-10" db="EMBL/GenBank/DDBJ databases">
        <authorList>
            <person name="Varghese N."/>
        </authorList>
    </citation>
    <scope>NUCLEOTIDE SEQUENCE [LARGE SCALE GENOMIC DNA]</scope>
    <source>
        <strain evidence="13">DSM 12489</strain>
    </source>
</reference>
<keyword evidence="4 12" id="KW-0328">Glycosyltransferase</keyword>
<dbReference type="STRING" id="89784.SAMN04489725_10185"/>
<feature type="transmembrane region" description="Helical" evidence="10">
    <location>
        <begin position="269"/>
        <end position="291"/>
    </location>
</feature>
<dbReference type="PANTHER" id="PTHR12468:SF2">
    <property type="entry name" value="GPI MANNOSYLTRANSFERASE 2"/>
    <property type="match status" value="1"/>
</dbReference>
<feature type="transmembrane region" description="Helical" evidence="10">
    <location>
        <begin position="137"/>
        <end position="166"/>
    </location>
</feature>
<gene>
    <name evidence="11" type="ORF">Heshes_04870</name>
    <name evidence="12" type="ORF">SAMN04489725_10185</name>
</gene>
<dbReference type="GO" id="GO:0016020">
    <property type="term" value="C:membrane"/>
    <property type="evidence" value="ECO:0007669"/>
    <property type="project" value="GOC"/>
</dbReference>
<evidence type="ECO:0000256" key="2">
    <source>
        <dbReference type="ARBA" id="ARBA00004687"/>
    </source>
</evidence>
<dbReference type="GO" id="GO:0004376">
    <property type="term" value="F:GPI mannosyltransferase activity"/>
    <property type="evidence" value="ECO:0007669"/>
    <property type="project" value="InterPro"/>
</dbReference>
<comment type="pathway">
    <text evidence="2">Glycolipid biosynthesis; glycosylphosphatidylinositol-anchor biosynthesis.</text>
</comment>
<keyword evidence="7" id="KW-0256">Endoplasmic reticulum</keyword>
<dbReference type="Proteomes" id="UP001157137">
    <property type="component" value="Unassembled WGS sequence"/>
</dbReference>
<dbReference type="EMBL" id="FNOJ01000001">
    <property type="protein sequence ID" value="SDW02267.1"/>
    <property type="molecule type" value="Genomic_DNA"/>
</dbReference>
<dbReference type="Pfam" id="PF04188">
    <property type="entry name" value="Mannosyl_trans2"/>
    <property type="match status" value="1"/>
</dbReference>
<dbReference type="GO" id="GO:0000009">
    <property type="term" value="F:alpha-1,6-mannosyltransferase activity"/>
    <property type="evidence" value="ECO:0007669"/>
    <property type="project" value="InterPro"/>
</dbReference>
<organism evidence="12 13">
    <name type="scientific">Alicyclobacillus hesperidum</name>
    <dbReference type="NCBI Taxonomy" id="89784"/>
    <lineage>
        <taxon>Bacteria</taxon>
        <taxon>Bacillati</taxon>
        <taxon>Bacillota</taxon>
        <taxon>Bacilli</taxon>
        <taxon>Bacillales</taxon>
        <taxon>Alicyclobacillaceae</taxon>
        <taxon>Alicyclobacillus</taxon>
    </lineage>
</organism>
<keyword evidence="5 12" id="KW-0808">Transferase</keyword>
<keyword evidence="3" id="KW-0337">GPI-anchor biosynthesis</keyword>
<dbReference type="EMBL" id="BSRA01000002">
    <property type="protein sequence ID" value="GLV12803.1"/>
    <property type="molecule type" value="Genomic_DNA"/>
</dbReference>
<dbReference type="PANTHER" id="PTHR12468">
    <property type="entry name" value="GPI MANNOSYLTRANSFERASE 2"/>
    <property type="match status" value="1"/>
</dbReference>
<evidence type="ECO:0000313" key="12">
    <source>
        <dbReference type="EMBL" id="SDW02267.1"/>
    </source>
</evidence>
<evidence type="ECO:0000256" key="8">
    <source>
        <dbReference type="ARBA" id="ARBA00022989"/>
    </source>
</evidence>
<dbReference type="GO" id="GO:0031501">
    <property type="term" value="C:mannosyltransferase complex"/>
    <property type="evidence" value="ECO:0007669"/>
    <property type="project" value="TreeGrafter"/>
</dbReference>
<comment type="subcellular location">
    <subcellularLocation>
        <location evidence="1">Endoplasmic reticulum membrane</location>
        <topology evidence="1">Multi-pass membrane protein</topology>
    </subcellularLocation>
</comment>
<accession>A0A1H2Q513</accession>
<dbReference type="Proteomes" id="UP000182589">
    <property type="component" value="Unassembled WGS sequence"/>
</dbReference>
<sequence>MFNSARVRHLATAAAAHYAVIFAGIFAPVGDAASRIHMTGTFADNFMQWDSQWFVDIARYGYLLPLAVQRTFIPTGNVVPFTPAFKGAAFLPGLPVVVRILGPILALVLVNLLFLCALALMYRIVEHERPARAFPTVLLFAVGPCAVIFSSLYTESFTLFAVLLIMYGLQNPTSSRRYWIACAGACIATAFHDLGAFAALFAIRLFRLRMPVRGLFFLACLALVPACYEWYLWSHFHTPFALLTAEDSWHRHWSAPLANALEAIVGGQFTSITAITLAVACLVACQAYVALRCDFRLWAKPGQGIVCSLETCLWMSAILFLGLCANMPHNPLESVLRFYAILWPASLPVARWPQADRATPTFWLALISFAATATLGSALFSHGWFFQ</sequence>
<feature type="transmembrane region" description="Helical" evidence="10">
    <location>
        <begin position="100"/>
        <end position="125"/>
    </location>
</feature>
<evidence type="ECO:0000313" key="11">
    <source>
        <dbReference type="EMBL" id="GLV12803.1"/>
    </source>
</evidence>
<feature type="transmembrane region" description="Helical" evidence="10">
    <location>
        <begin position="215"/>
        <end position="233"/>
    </location>
</feature>
<evidence type="ECO:0000256" key="7">
    <source>
        <dbReference type="ARBA" id="ARBA00022824"/>
    </source>
</evidence>
<dbReference type="UniPathway" id="UPA00196"/>
<feature type="transmembrane region" description="Helical" evidence="10">
    <location>
        <begin position="178"/>
        <end position="203"/>
    </location>
</feature>
<reference evidence="11" key="3">
    <citation type="submission" date="2023-02" db="EMBL/GenBank/DDBJ databases">
        <title>Proposal of a novel subspecies: Alicyclobacillus hesperidum subspecies aegle.</title>
        <authorList>
            <person name="Goto K."/>
            <person name="Fujii T."/>
            <person name="Yasui K."/>
            <person name="Mochida K."/>
            <person name="Kato-Tanaka Y."/>
            <person name="Morohoshi S."/>
            <person name="An S.Y."/>
            <person name="Kasai H."/>
            <person name="Yokota A."/>
        </authorList>
    </citation>
    <scope>NUCLEOTIDE SEQUENCE</scope>
    <source>
        <strain evidence="11">DSM 12766</strain>
    </source>
</reference>
<evidence type="ECO:0000256" key="6">
    <source>
        <dbReference type="ARBA" id="ARBA00022692"/>
    </source>
</evidence>
<evidence type="ECO:0000256" key="1">
    <source>
        <dbReference type="ARBA" id="ARBA00004477"/>
    </source>
</evidence>
<evidence type="ECO:0000256" key="4">
    <source>
        <dbReference type="ARBA" id="ARBA00022676"/>
    </source>
</evidence>
<evidence type="ECO:0000256" key="10">
    <source>
        <dbReference type="SAM" id="Phobius"/>
    </source>
</evidence>
<evidence type="ECO:0000313" key="13">
    <source>
        <dbReference type="Proteomes" id="UP000182589"/>
    </source>
</evidence>
<keyword evidence="13" id="KW-1185">Reference proteome</keyword>
<protein>
    <submittedName>
        <fullName evidence="12">Mannosyltransferase (PIG-V)</fullName>
    </submittedName>
</protein>
<dbReference type="AlphaFoldDB" id="A0A1H2Q513"/>
<reference evidence="12" key="2">
    <citation type="submission" date="2016-10" db="EMBL/GenBank/DDBJ databases">
        <authorList>
            <person name="de Groot N.N."/>
        </authorList>
    </citation>
    <scope>NUCLEOTIDE SEQUENCE [LARGE SCALE GENOMIC DNA]</scope>
    <source>
        <strain evidence="12">DSM 12489</strain>
    </source>
</reference>
<dbReference type="InterPro" id="IPR007315">
    <property type="entry name" value="PIG-V/Gpi18"/>
</dbReference>
<feature type="transmembrane region" description="Helical" evidence="10">
    <location>
        <begin position="362"/>
        <end position="385"/>
    </location>
</feature>
<keyword evidence="9 10" id="KW-0472">Membrane</keyword>
<keyword evidence="8 10" id="KW-1133">Transmembrane helix</keyword>
<dbReference type="RefSeq" id="WP_074691182.1">
    <property type="nucleotide sequence ID" value="NZ_BSRA01000002.1"/>
</dbReference>
<evidence type="ECO:0000256" key="3">
    <source>
        <dbReference type="ARBA" id="ARBA00022502"/>
    </source>
</evidence>
<evidence type="ECO:0000256" key="5">
    <source>
        <dbReference type="ARBA" id="ARBA00022679"/>
    </source>
</evidence>
<name>A0A1H2Q513_9BACL</name>
<evidence type="ECO:0000256" key="9">
    <source>
        <dbReference type="ARBA" id="ARBA00023136"/>
    </source>
</evidence>
<dbReference type="GO" id="GO:0006506">
    <property type="term" value="P:GPI anchor biosynthetic process"/>
    <property type="evidence" value="ECO:0007669"/>
    <property type="project" value="UniProtKB-UniPathway"/>
</dbReference>
<proteinExistence type="predicted"/>
<keyword evidence="6 10" id="KW-0812">Transmembrane</keyword>